<keyword evidence="4" id="KW-1185">Reference proteome</keyword>
<proteinExistence type="predicted"/>
<dbReference type="NCBIfam" id="TIGR03618">
    <property type="entry name" value="Rv1155_F420"/>
    <property type="match status" value="1"/>
</dbReference>
<protein>
    <submittedName>
        <fullName evidence="3">PPOX class probable F420-dependent enzyme</fullName>
    </submittedName>
</protein>
<gene>
    <name evidence="3" type="ORF">EV192_10591</name>
</gene>
<evidence type="ECO:0000259" key="2">
    <source>
        <dbReference type="Pfam" id="PF01243"/>
    </source>
</evidence>
<dbReference type="RefSeq" id="WP_132118478.1">
    <property type="nucleotide sequence ID" value="NZ_SLWS01000005.1"/>
</dbReference>
<dbReference type="InterPro" id="IPR019920">
    <property type="entry name" value="F420-binding_dom_put"/>
</dbReference>
<reference evidence="3 4" key="1">
    <citation type="submission" date="2019-03" db="EMBL/GenBank/DDBJ databases">
        <title>Genomic Encyclopedia of Type Strains, Phase IV (KMG-IV): sequencing the most valuable type-strain genomes for metagenomic binning, comparative biology and taxonomic classification.</title>
        <authorList>
            <person name="Goeker M."/>
        </authorList>
    </citation>
    <scope>NUCLEOTIDE SEQUENCE [LARGE SCALE GENOMIC DNA]</scope>
    <source>
        <strain evidence="3 4">DSM 45934</strain>
    </source>
</reference>
<dbReference type="GO" id="GO:0070967">
    <property type="term" value="F:coenzyme F420 binding"/>
    <property type="evidence" value="ECO:0007669"/>
    <property type="project" value="TreeGrafter"/>
</dbReference>
<dbReference type="AlphaFoldDB" id="A0A4R2JMZ4"/>
<accession>A0A4R2JMZ4</accession>
<dbReference type="PANTHER" id="PTHR35176">
    <property type="entry name" value="HEME OXYGENASE HI_0854-RELATED"/>
    <property type="match status" value="1"/>
</dbReference>
<dbReference type="PANTHER" id="PTHR35176:SF6">
    <property type="entry name" value="HEME OXYGENASE HI_0854-RELATED"/>
    <property type="match status" value="1"/>
</dbReference>
<dbReference type="InterPro" id="IPR052019">
    <property type="entry name" value="F420H2_bilvrd_red/Heme_oxyg"/>
</dbReference>
<dbReference type="InterPro" id="IPR011576">
    <property type="entry name" value="Pyridox_Oxase_N"/>
</dbReference>
<dbReference type="SUPFAM" id="SSF50475">
    <property type="entry name" value="FMN-binding split barrel"/>
    <property type="match status" value="1"/>
</dbReference>
<dbReference type="EMBL" id="SLWS01000005">
    <property type="protein sequence ID" value="TCO58029.1"/>
    <property type="molecule type" value="Genomic_DNA"/>
</dbReference>
<sequence>MASLNDTIRAMVDGRNFATLATINADGSPQTSVVWIARDGDDLLISTVIGRLKERNLRRDPRASVSVFDQDNPYNYFEARGSVTFTEVDGFKLINDLSHKYGGQDFTGDVGTDHVRVIIRLTPEKISGNAA</sequence>
<evidence type="ECO:0000256" key="1">
    <source>
        <dbReference type="ARBA" id="ARBA00023002"/>
    </source>
</evidence>
<keyword evidence="1" id="KW-0560">Oxidoreductase</keyword>
<name>A0A4R2JMZ4_9PSEU</name>
<dbReference type="GO" id="GO:0016627">
    <property type="term" value="F:oxidoreductase activity, acting on the CH-CH group of donors"/>
    <property type="evidence" value="ECO:0007669"/>
    <property type="project" value="TreeGrafter"/>
</dbReference>
<dbReference type="GO" id="GO:0005829">
    <property type="term" value="C:cytosol"/>
    <property type="evidence" value="ECO:0007669"/>
    <property type="project" value="TreeGrafter"/>
</dbReference>
<dbReference type="Proteomes" id="UP000295680">
    <property type="component" value="Unassembled WGS sequence"/>
</dbReference>
<feature type="domain" description="Pyridoxamine 5'-phosphate oxidase N-terminal" evidence="2">
    <location>
        <begin position="5"/>
        <end position="127"/>
    </location>
</feature>
<dbReference type="InterPro" id="IPR012349">
    <property type="entry name" value="Split_barrel_FMN-bd"/>
</dbReference>
<comment type="caution">
    <text evidence="3">The sequence shown here is derived from an EMBL/GenBank/DDBJ whole genome shotgun (WGS) entry which is preliminary data.</text>
</comment>
<dbReference type="OrthoDB" id="162914at2"/>
<dbReference type="Gene3D" id="2.30.110.10">
    <property type="entry name" value="Electron Transport, Fmn-binding Protein, Chain A"/>
    <property type="match status" value="1"/>
</dbReference>
<evidence type="ECO:0000313" key="3">
    <source>
        <dbReference type="EMBL" id="TCO58029.1"/>
    </source>
</evidence>
<organism evidence="3 4">
    <name type="scientific">Actinocrispum wychmicini</name>
    <dbReference type="NCBI Taxonomy" id="1213861"/>
    <lineage>
        <taxon>Bacteria</taxon>
        <taxon>Bacillati</taxon>
        <taxon>Actinomycetota</taxon>
        <taxon>Actinomycetes</taxon>
        <taxon>Pseudonocardiales</taxon>
        <taxon>Pseudonocardiaceae</taxon>
        <taxon>Actinocrispum</taxon>
    </lineage>
</organism>
<dbReference type="Pfam" id="PF01243">
    <property type="entry name" value="PNPOx_N"/>
    <property type="match status" value="1"/>
</dbReference>
<evidence type="ECO:0000313" key="4">
    <source>
        <dbReference type="Proteomes" id="UP000295680"/>
    </source>
</evidence>